<evidence type="ECO:0000313" key="2">
    <source>
        <dbReference type="EMBL" id="MBW3083725.1"/>
    </source>
</evidence>
<feature type="transmembrane region" description="Helical" evidence="1">
    <location>
        <begin position="364"/>
        <end position="389"/>
    </location>
</feature>
<evidence type="ECO:0000313" key="3">
    <source>
        <dbReference type="Proteomes" id="UP000812844"/>
    </source>
</evidence>
<feature type="transmembrane region" description="Helical" evidence="1">
    <location>
        <begin position="456"/>
        <end position="480"/>
    </location>
</feature>
<keyword evidence="1" id="KW-1133">Transmembrane helix</keyword>
<keyword evidence="1" id="KW-0472">Membrane</keyword>
<keyword evidence="3" id="KW-1185">Reference proteome</keyword>
<protein>
    <submittedName>
        <fullName evidence="2">Alpha/beta hydrolase</fullName>
    </submittedName>
</protein>
<evidence type="ECO:0000256" key="1">
    <source>
        <dbReference type="SAM" id="Phobius"/>
    </source>
</evidence>
<dbReference type="EMBL" id="JAHBBD010000034">
    <property type="protein sequence ID" value="MBW3083725.1"/>
    <property type="molecule type" value="Genomic_DNA"/>
</dbReference>
<comment type="caution">
    <text evidence="2">The sequence shown here is derived from an EMBL/GenBank/DDBJ whole genome shotgun (WGS) entry which is preliminary data.</text>
</comment>
<organism evidence="2 3">
    <name type="scientific">Bifidobacterium phasiani</name>
    <dbReference type="NCBI Taxonomy" id="2834431"/>
    <lineage>
        <taxon>Bacteria</taxon>
        <taxon>Bacillati</taxon>
        <taxon>Actinomycetota</taxon>
        <taxon>Actinomycetes</taxon>
        <taxon>Bifidobacteriales</taxon>
        <taxon>Bifidobacteriaceae</taxon>
        <taxon>Bifidobacterium</taxon>
    </lineage>
</organism>
<proteinExistence type="predicted"/>
<name>A0ABS6WB27_9BIFI</name>
<feature type="transmembrane region" description="Helical" evidence="1">
    <location>
        <begin position="409"/>
        <end position="436"/>
    </location>
</feature>
<accession>A0ABS6WB27</accession>
<reference evidence="2 3" key="1">
    <citation type="submission" date="2021-05" db="EMBL/GenBank/DDBJ databases">
        <title>Phylogenetic classification of ten novel species belonging to the genus Bifidobacterium comprising B. colchicus sp. nov., B. abeli sp. nov., B. bicoloris sp. nov., B. guerezis sp. nov., B. rosaliae sp. nov., B. santillanensis sp. nov., B. argentati sp. nov., B. amazzoni sp. nov., B. pluviali sp. nov., and B. pinnaculum sp. nov.</title>
        <authorList>
            <person name="Lugli G.A."/>
            <person name="Ruiz Garcia L."/>
            <person name="Margolles A."/>
            <person name="Ventura M."/>
        </authorList>
    </citation>
    <scope>NUCLEOTIDE SEQUENCE [LARGE SCALE GENOMIC DNA]</scope>
    <source>
        <strain evidence="2 3">6T3</strain>
    </source>
</reference>
<sequence length="541" mass="58596">MVSLPIFLVLLGVLVAVSNLTAVEWDYEPTDRTVATLDADTAVTFDVPEGATLARRGQYEVSERAIVVPVTREATGEVQDMRVVLREPVGAGGGRPGVVFMHGAGHGTCYDSFGDVAYAMSSAGFVTAVTDKPTWSTTDVDRDYPASADAYDQVVGLLRGMEDVDPAQVGIYATSESTWISSYLLRDDPDVAFQILLSPMVYTPREALGFFVAQDFALAGAHDGYQSIVRRVFGVDAELFGLTNLDIRTLTPEAFAVPTFVAYGSKDVMTAQVDGLEQILRMARLAGNDDVTIRSYAMANHVLRLGHDDVVGEPFADRYLDDLVDWTVGTLAGLEQTSERVAGDVIVQSIAVPTELHAHRTMTVYGVVLHAAMLLLLLATAVVAAVALVRRLRRGLHPDRPTLGFRHGFGRVMLVLVTVTLLTLCMFAVGLGEVIMTVVDLAWGGAPDNDPGVMYWSWPVAQLVCTLVVWAWSCVLARLIEVASLRGILAAHPRRGAVREIVSGEQPVLATTRLGRVLFWMSAAGMVSVLLVFAFWGLFVY</sequence>
<gene>
    <name evidence="2" type="ORF">KIH73_10250</name>
</gene>
<dbReference type="Proteomes" id="UP000812844">
    <property type="component" value="Unassembled WGS sequence"/>
</dbReference>
<dbReference type="GO" id="GO:0016787">
    <property type="term" value="F:hydrolase activity"/>
    <property type="evidence" value="ECO:0007669"/>
    <property type="project" value="UniProtKB-KW"/>
</dbReference>
<keyword evidence="1" id="KW-0812">Transmembrane</keyword>
<keyword evidence="2" id="KW-0378">Hydrolase</keyword>
<feature type="transmembrane region" description="Helical" evidence="1">
    <location>
        <begin position="517"/>
        <end position="539"/>
    </location>
</feature>